<organism evidence="1 2">
    <name type="scientific">Variovorax ginsengisoli</name>
    <dbReference type="NCBI Taxonomy" id="363844"/>
    <lineage>
        <taxon>Bacteria</taxon>
        <taxon>Pseudomonadati</taxon>
        <taxon>Pseudomonadota</taxon>
        <taxon>Betaproteobacteria</taxon>
        <taxon>Burkholderiales</taxon>
        <taxon>Comamonadaceae</taxon>
        <taxon>Variovorax</taxon>
    </lineage>
</organism>
<dbReference type="RefSeq" id="WP_301816499.1">
    <property type="nucleotide sequence ID" value="NZ_JAUJZH010000065.1"/>
</dbReference>
<protein>
    <submittedName>
        <fullName evidence="1">Uncharacterized protein</fullName>
    </submittedName>
</protein>
<comment type="caution">
    <text evidence="1">The sequence shown here is derived from an EMBL/GenBank/DDBJ whole genome shotgun (WGS) entry which is preliminary data.</text>
</comment>
<proteinExistence type="predicted"/>
<evidence type="ECO:0000313" key="1">
    <source>
        <dbReference type="EMBL" id="MDO1538094.1"/>
    </source>
</evidence>
<keyword evidence="2" id="KW-1185">Reference proteome</keyword>
<accession>A0ABT8SGT1</accession>
<reference evidence="1" key="1">
    <citation type="submission" date="2023-06" db="EMBL/GenBank/DDBJ databases">
        <authorList>
            <person name="Jiang Y."/>
            <person name="Liu Q."/>
        </authorList>
    </citation>
    <scope>NUCLEOTIDE SEQUENCE</scope>
    <source>
        <strain evidence="1">CGMCC 1.12090</strain>
    </source>
</reference>
<sequence>MAASHDQAIAVRESGCQRAFGAGVFCTCLMKSLPVAWSFPDYIFITTRSKEENGYADMPPDMKQAYDMVAPIRNRCVNQAAR</sequence>
<dbReference type="Proteomes" id="UP001169027">
    <property type="component" value="Unassembled WGS sequence"/>
</dbReference>
<name>A0ABT8SGT1_9BURK</name>
<evidence type="ECO:0000313" key="2">
    <source>
        <dbReference type="Proteomes" id="UP001169027"/>
    </source>
</evidence>
<gene>
    <name evidence="1" type="ORF">Q2T77_38325</name>
</gene>
<dbReference type="EMBL" id="JAUKVY010000065">
    <property type="protein sequence ID" value="MDO1538094.1"/>
    <property type="molecule type" value="Genomic_DNA"/>
</dbReference>